<feature type="compositionally biased region" description="Polar residues" evidence="1">
    <location>
        <begin position="689"/>
        <end position="698"/>
    </location>
</feature>
<feature type="compositionally biased region" description="Polar residues" evidence="1">
    <location>
        <begin position="755"/>
        <end position="771"/>
    </location>
</feature>
<keyword evidence="4" id="KW-1185">Reference proteome</keyword>
<dbReference type="EMBL" id="JAGMUV010000002">
    <property type="protein sequence ID" value="KAH7170177.1"/>
    <property type="molecule type" value="Genomic_DNA"/>
</dbReference>
<feature type="compositionally biased region" description="Polar residues" evidence="1">
    <location>
        <begin position="581"/>
        <end position="593"/>
    </location>
</feature>
<gene>
    <name evidence="3" type="ORF">EDB81DRAFT_636925</name>
</gene>
<dbReference type="GO" id="GO:0030479">
    <property type="term" value="C:actin cortical patch"/>
    <property type="evidence" value="ECO:0007669"/>
    <property type="project" value="TreeGrafter"/>
</dbReference>
<feature type="region of interest" description="Disordered" evidence="1">
    <location>
        <begin position="209"/>
        <end position="264"/>
    </location>
</feature>
<dbReference type="InterPro" id="IPR052935">
    <property type="entry name" value="Mg2+_PAP"/>
</dbReference>
<dbReference type="OrthoDB" id="2117591at2759"/>
<dbReference type="Pfam" id="PF09949">
    <property type="entry name" value="APP1_cat"/>
    <property type="match status" value="1"/>
</dbReference>
<evidence type="ECO:0000313" key="3">
    <source>
        <dbReference type="EMBL" id="KAH7170177.1"/>
    </source>
</evidence>
<dbReference type="InterPro" id="IPR019236">
    <property type="entry name" value="APP1_cat"/>
</dbReference>
<dbReference type="PIRSF" id="PIRSF037464">
    <property type="entry name" value="UCP037464_APP1"/>
    <property type="match status" value="1"/>
</dbReference>
<protein>
    <recommendedName>
        <fullName evidence="2">Phosphatidate phosphatase APP1 catalytic domain-containing protein</fullName>
    </recommendedName>
</protein>
<sequence length="832" mass="92105">MTDHGPGRPASPVDRERGYRRKRFAAMAGNLYRTGQQAVTEIKESYAQTRARGPEGETENHGRIHIPGAFPDVAITFHDDDQMVLFPSYAKRHVKQDWNQGVTDQTQTAQETTRDEDYWRQEWERNEDERAIVDVDVRGWIYSPQVGPMTRRNRMLLGLARQLSGIPAPRADQGYNPNTGISQANDQVETLREQEKIAQEAARIERIGQAEKQVANRGGYSERPQEGGDEAQSIYPTRARGGQQSLDSPPTSPTIPARTFSSSTNELTDAELSVANANLMARVAPFMTNPMVALPITLFFYNDTKSQSRTVMTNDAGHFSVRAALDFIPTHVRVLANENLSATQEILVTEPCGVSLISDIDDTVKRSNILGGAKEIFRNTFVRDLSELTIDGVKEWFNRMHDMGVSMHYCSNSPWQLFPVLASFFKLVGLPPGSLHLKQYSGMLQGIFEPVAERKKSTLNRLLRDFPERKFLLVGDSGEADLEVYTELAMANPGRILAVFIRDVTTPEETGFFDHGFGLSRKKSRTFDETLSNNASQSSLIAGGGFRERKLSAGPTMGTLIDFSSEPEEAKVDRSAALAQIRNSNAIRSTSTPDVKARKPPPPRPAKPAELRSTKSIPDLNKGASRMGLSRESSFTNDEPLPHPSRKPVPQIREIPPSHPLSQTQSSAQRTGEGNMKIPRSAAAAQMWDKTTSATSNPAGDRPPPPPPRRRGTPSQVDNSKPPLPPRRSQASNLDVDYEPLPPPTAPPPPFAATRSGSRSDGNTPSGSPSFGPQAVNKKLELWRRRLARAQEQLDGLGVSLYTWRRGHDVITEAEAIVKRALSDMNRTRRGR</sequence>
<name>A0A9P9JKU5_9HYPO</name>
<accession>A0A9P9JKU5</accession>
<dbReference type="PANTHER" id="PTHR28208:SF3">
    <property type="entry name" value="PHOSPHATIDATE PHOSPHATASE APP1"/>
    <property type="match status" value="1"/>
</dbReference>
<dbReference type="PANTHER" id="PTHR28208">
    <property type="entry name" value="PHOSPHATIDATE PHOSPHATASE APP1"/>
    <property type="match status" value="1"/>
</dbReference>
<dbReference type="Proteomes" id="UP000738349">
    <property type="component" value="Unassembled WGS sequence"/>
</dbReference>
<dbReference type="InterPro" id="IPR017210">
    <property type="entry name" value="APP1"/>
</dbReference>
<feature type="region of interest" description="Disordered" evidence="1">
    <location>
        <begin position="579"/>
        <end position="775"/>
    </location>
</feature>
<evidence type="ECO:0000313" key="4">
    <source>
        <dbReference type="Proteomes" id="UP000738349"/>
    </source>
</evidence>
<evidence type="ECO:0000259" key="2">
    <source>
        <dbReference type="Pfam" id="PF09949"/>
    </source>
</evidence>
<proteinExistence type="predicted"/>
<dbReference type="AlphaFoldDB" id="A0A9P9JKU5"/>
<reference evidence="3" key="1">
    <citation type="journal article" date="2021" name="Nat. Commun.">
        <title>Genetic determinants of endophytism in the Arabidopsis root mycobiome.</title>
        <authorList>
            <person name="Mesny F."/>
            <person name="Miyauchi S."/>
            <person name="Thiergart T."/>
            <person name="Pickel B."/>
            <person name="Atanasova L."/>
            <person name="Karlsson M."/>
            <person name="Huettel B."/>
            <person name="Barry K.W."/>
            <person name="Haridas S."/>
            <person name="Chen C."/>
            <person name="Bauer D."/>
            <person name="Andreopoulos W."/>
            <person name="Pangilinan J."/>
            <person name="LaButti K."/>
            <person name="Riley R."/>
            <person name="Lipzen A."/>
            <person name="Clum A."/>
            <person name="Drula E."/>
            <person name="Henrissat B."/>
            <person name="Kohler A."/>
            <person name="Grigoriev I.V."/>
            <person name="Martin F.M."/>
            <person name="Hacquard S."/>
        </authorList>
    </citation>
    <scope>NUCLEOTIDE SEQUENCE</scope>
    <source>
        <strain evidence="3">MPI-CAGE-AT-0147</strain>
    </source>
</reference>
<feature type="domain" description="Phosphatidate phosphatase APP1 catalytic" evidence="2">
    <location>
        <begin position="354"/>
        <end position="503"/>
    </location>
</feature>
<feature type="compositionally biased region" description="Pro residues" evidence="1">
    <location>
        <begin position="740"/>
        <end position="751"/>
    </location>
</feature>
<feature type="compositionally biased region" description="Polar residues" evidence="1">
    <location>
        <begin position="660"/>
        <end position="672"/>
    </location>
</feature>
<evidence type="ECO:0000256" key="1">
    <source>
        <dbReference type="SAM" id="MobiDB-lite"/>
    </source>
</evidence>
<organism evidence="3 4">
    <name type="scientific">Dactylonectria macrodidyma</name>
    <dbReference type="NCBI Taxonomy" id="307937"/>
    <lineage>
        <taxon>Eukaryota</taxon>
        <taxon>Fungi</taxon>
        <taxon>Dikarya</taxon>
        <taxon>Ascomycota</taxon>
        <taxon>Pezizomycotina</taxon>
        <taxon>Sordariomycetes</taxon>
        <taxon>Hypocreomycetidae</taxon>
        <taxon>Hypocreales</taxon>
        <taxon>Nectriaceae</taxon>
        <taxon>Dactylonectria</taxon>
    </lineage>
</organism>
<comment type="caution">
    <text evidence="3">The sequence shown here is derived from an EMBL/GenBank/DDBJ whole genome shotgun (WGS) entry which is preliminary data.</text>
</comment>
<dbReference type="GO" id="GO:0008195">
    <property type="term" value="F:phosphatidate phosphatase activity"/>
    <property type="evidence" value="ECO:0007669"/>
    <property type="project" value="InterPro"/>
</dbReference>